<sequence length="90" mass="9029">MPESSSHWATATPQVVDTTPSIPEVPRLATICAAVAAPRLSTWRADHNGPTTMTSSPPATQDAAGDVQAGDPPGGLKVVEQGPDLTGGGA</sequence>
<dbReference type="EMBL" id="CAFBNF010000149">
    <property type="protein sequence ID" value="CAB4949082.1"/>
    <property type="molecule type" value="Genomic_DNA"/>
</dbReference>
<evidence type="ECO:0000313" key="2">
    <source>
        <dbReference type="EMBL" id="CAB4949082.1"/>
    </source>
</evidence>
<gene>
    <name evidence="2" type="ORF">UFOPK3773_01298</name>
</gene>
<reference evidence="2" key="1">
    <citation type="submission" date="2020-05" db="EMBL/GenBank/DDBJ databases">
        <authorList>
            <person name="Chiriac C."/>
            <person name="Salcher M."/>
            <person name="Ghai R."/>
            <person name="Kavagutti S V."/>
        </authorList>
    </citation>
    <scope>NUCLEOTIDE SEQUENCE</scope>
</reference>
<name>A0A6J7K3Z8_9ZZZZ</name>
<proteinExistence type="predicted"/>
<feature type="region of interest" description="Disordered" evidence="1">
    <location>
        <begin position="1"/>
        <end position="20"/>
    </location>
</feature>
<protein>
    <submittedName>
        <fullName evidence="2">Unannotated protein</fullName>
    </submittedName>
</protein>
<dbReference type="AlphaFoldDB" id="A0A6J7K3Z8"/>
<feature type="compositionally biased region" description="Polar residues" evidence="1">
    <location>
        <begin position="49"/>
        <end position="59"/>
    </location>
</feature>
<organism evidence="2">
    <name type="scientific">freshwater metagenome</name>
    <dbReference type="NCBI Taxonomy" id="449393"/>
    <lineage>
        <taxon>unclassified sequences</taxon>
        <taxon>metagenomes</taxon>
        <taxon>ecological metagenomes</taxon>
    </lineage>
</organism>
<accession>A0A6J7K3Z8</accession>
<feature type="region of interest" description="Disordered" evidence="1">
    <location>
        <begin position="44"/>
        <end position="90"/>
    </location>
</feature>
<evidence type="ECO:0000256" key="1">
    <source>
        <dbReference type="SAM" id="MobiDB-lite"/>
    </source>
</evidence>